<evidence type="ECO:0000313" key="2">
    <source>
        <dbReference type="EMBL" id="KIM90904.1"/>
    </source>
</evidence>
<gene>
    <name evidence="2" type="ORF">PILCRDRAFT_1144</name>
</gene>
<dbReference type="Proteomes" id="UP000054166">
    <property type="component" value="Unassembled WGS sequence"/>
</dbReference>
<feature type="region of interest" description="Disordered" evidence="1">
    <location>
        <begin position="71"/>
        <end position="97"/>
    </location>
</feature>
<reference evidence="3" key="2">
    <citation type="submission" date="2015-01" db="EMBL/GenBank/DDBJ databases">
        <title>Evolutionary Origins and Diversification of the Mycorrhizal Mutualists.</title>
        <authorList>
            <consortium name="DOE Joint Genome Institute"/>
            <consortium name="Mycorrhizal Genomics Consortium"/>
            <person name="Kohler A."/>
            <person name="Kuo A."/>
            <person name="Nagy L.G."/>
            <person name="Floudas D."/>
            <person name="Copeland A."/>
            <person name="Barry K.W."/>
            <person name="Cichocki N."/>
            <person name="Veneault-Fourrey C."/>
            <person name="LaButti K."/>
            <person name="Lindquist E.A."/>
            <person name="Lipzen A."/>
            <person name="Lundell T."/>
            <person name="Morin E."/>
            <person name="Murat C."/>
            <person name="Riley R."/>
            <person name="Ohm R."/>
            <person name="Sun H."/>
            <person name="Tunlid A."/>
            <person name="Henrissat B."/>
            <person name="Grigoriev I.V."/>
            <person name="Hibbett D.S."/>
            <person name="Martin F."/>
        </authorList>
    </citation>
    <scope>NUCLEOTIDE SEQUENCE [LARGE SCALE GENOMIC DNA]</scope>
    <source>
        <strain evidence="3">F 1598</strain>
    </source>
</reference>
<name>A0A0C3GGY2_PILCF</name>
<protein>
    <submittedName>
        <fullName evidence="2">Uncharacterized protein</fullName>
    </submittedName>
</protein>
<dbReference type="InParanoid" id="A0A0C3GGY2"/>
<proteinExistence type="predicted"/>
<reference evidence="2 3" key="1">
    <citation type="submission" date="2014-04" db="EMBL/GenBank/DDBJ databases">
        <authorList>
            <consortium name="DOE Joint Genome Institute"/>
            <person name="Kuo A."/>
            <person name="Tarkka M."/>
            <person name="Buscot F."/>
            <person name="Kohler A."/>
            <person name="Nagy L.G."/>
            <person name="Floudas D."/>
            <person name="Copeland A."/>
            <person name="Barry K.W."/>
            <person name="Cichocki N."/>
            <person name="Veneault-Fourrey C."/>
            <person name="LaButti K."/>
            <person name="Lindquist E.A."/>
            <person name="Lipzen A."/>
            <person name="Lundell T."/>
            <person name="Morin E."/>
            <person name="Murat C."/>
            <person name="Sun H."/>
            <person name="Tunlid A."/>
            <person name="Henrissat B."/>
            <person name="Grigoriev I.V."/>
            <person name="Hibbett D.S."/>
            <person name="Martin F."/>
            <person name="Nordberg H.P."/>
            <person name="Cantor M.N."/>
            <person name="Hua S.X."/>
        </authorList>
    </citation>
    <scope>NUCLEOTIDE SEQUENCE [LARGE SCALE GENOMIC DNA]</scope>
    <source>
        <strain evidence="2 3">F 1598</strain>
    </source>
</reference>
<keyword evidence="3" id="KW-1185">Reference proteome</keyword>
<organism evidence="2 3">
    <name type="scientific">Piloderma croceum (strain F 1598)</name>
    <dbReference type="NCBI Taxonomy" id="765440"/>
    <lineage>
        <taxon>Eukaryota</taxon>
        <taxon>Fungi</taxon>
        <taxon>Dikarya</taxon>
        <taxon>Basidiomycota</taxon>
        <taxon>Agaricomycotina</taxon>
        <taxon>Agaricomycetes</taxon>
        <taxon>Agaricomycetidae</taxon>
        <taxon>Atheliales</taxon>
        <taxon>Atheliaceae</taxon>
        <taxon>Piloderma</taxon>
    </lineage>
</organism>
<accession>A0A0C3GGY2</accession>
<evidence type="ECO:0000313" key="3">
    <source>
        <dbReference type="Proteomes" id="UP000054166"/>
    </source>
</evidence>
<dbReference type="EMBL" id="KN832972">
    <property type="protein sequence ID" value="KIM90904.1"/>
    <property type="molecule type" value="Genomic_DNA"/>
</dbReference>
<dbReference type="HOGENOM" id="CLU_2347451_0_0_1"/>
<sequence length="97" mass="10287">MPPNVNNHASPTLAVTHIASDGPTPRTPLLIYCPQMLRPRCASIAAPEGNFPAPARSLQLSLSHLSQYTHSTPWTSSAHPGPHSTHPSIIAHGTLSI</sequence>
<evidence type="ECO:0000256" key="1">
    <source>
        <dbReference type="SAM" id="MobiDB-lite"/>
    </source>
</evidence>
<dbReference type="AlphaFoldDB" id="A0A0C3GGY2"/>